<keyword evidence="2" id="KW-1185">Reference proteome</keyword>
<gene>
    <name evidence="1" type="ORF">D5086_011627</name>
</gene>
<evidence type="ECO:0000313" key="1">
    <source>
        <dbReference type="EMBL" id="KAL3592987.1"/>
    </source>
</evidence>
<organism evidence="1 2">
    <name type="scientific">Populus alba</name>
    <name type="common">White poplar</name>
    <dbReference type="NCBI Taxonomy" id="43335"/>
    <lineage>
        <taxon>Eukaryota</taxon>
        <taxon>Viridiplantae</taxon>
        <taxon>Streptophyta</taxon>
        <taxon>Embryophyta</taxon>
        <taxon>Tracheophyta</taxon>
        <taxon>Spermatophyta</taxon>
        <taxon>Magnoliopsida</taxon>
        <taxon>eudicotyledons</taxon>
        <taxon>Gunneridae</taxon>
        <taxon>Pentapetalae</taxon>
        <taxon>rosids</taxon>
        <taxon>fabids</taxon>
        <taxon>Malpighiales</taxon>
        <taxon>Salicaceae</taxon>
        <taxon>Saliceae</taxon>
        <taxon>Populus</taxon>
    </lineage>
</organism>
<dbReference type="Proteomes" id="UP000309997">
    <property type="component" value="Unassembled WGS sequence"/>
</dbReference>
<dbReference type="EMBL" id="RCHU02000005">
    <property type="protein sequence ID" value="KAL3592987.1"/>
    <property type="molecule type" value="Genomic_DNA"/>
</dbReference>
<proteinExistence type="predicted"/>
<name>A0ACC4CCR8_POPAL</name>
<accession>A0ACC4CCR8</accession>
<sequence length="160" mass="17624">MGSAGKIVQKKASKKSKQPPERTQSRTEEMQELFQSDMSEKKQKRRSSGTGNRKSTPRIHSKANQGGIETNNKSFSGVANFLGIGPQSFGSISCLCGIDWSLGLTAPPDLRLVLDCDHLLIQCNSTYRNDTGKCLLKRKYYLRAAKLIKGFLSSITALVL</sequence>
<evidence type="ECO:0000313" key="2">
    <source>
        <dbReference type="Proteomes" id="UP000309997"/>
    </source>
</evidence>
<reference evidence="1 2" key="1">
    <citation type="journal article" date="2024" name="Plant Biotechnol. J.">
        <title>Genome and CRISPR/Cas9 system of a widespread forest tree (Populus alba) in the world.</title>
        <authorList>
            <person name="Liu Y.J."/>
            <person name="Jiang P.F."/>
            <person name="Han X.M."/>
            <person name="Li X.Y."/>
            <person name="Wang H.M."/>
            <person name="Wang Y.J."/>
            <person name="Wang X.X."/>
            <person name="Zeng Q.Y."/>
        </authorList>
    </citation>
    <scope>NUCLEOTIDE SEQUENCE [LARGE SCALE GENOMIC DNA]</scope>
    <source>
        <strain evidence="2">cv. PAL-ZL1</strain>
    </source>
</reference>
<comment type="caution">
    <text evidence="1">The sequence shown here is derived from an EMBL/GenBank/DDBJ whole genome shotgun (WGS) entry which is preliminary data.</text>
</comment>
<protein>
    <submittedName>
        <fullName evidence="1">Uncharacterized protein</fullName>
    </submittedName>
</protein>